<name>A0AAW1NW23_9CHLO</name>
<protein>
    <submittedName>
        <fullName evidence="1">Uncharacterized protein</fullName>
    </submittedName>
</protein>
<organism evidence="1 2">
    <name type="scientific">Symbiochloris irregularis</name>
    <dbReference type="NCBI Taxonomy" id="706552"/>
    <lineage>
        <taxon>Eukaryota</taxon>
        <taxon>Viridiplantae</taxon>
        <taxon>Chlorophyta</taxon>
        <taxon>core chlorophytes</taxon>
        <taxon>Trebouxiophyceae</taxon>
        <taxon>Trebouxiales</taxon>
        <taxon>Trebouxiaceae</taxon>
        <taxon>Symbiochloris</taxon>
    </lineage>
</organism>
<gene>
    <name evidence="1" type="ORF">WJX73_009478</name>
</gene>
<keyword evidence="2" id="KW-1185">Reference proteome</keyword>
<evidence type="ECO:0000313" key="2">
    <source>
        <dbReference type="Proteomes" id="UP001465755"/>
    </source>
</evidence>
<dbReference type="EMBL" id="JALJOQ010000101">
    <property type="protein sequence ID" value="KAK9798180.1"/>
    <property type="molecule type" value="Genomic_DNA"/>
</dbReference>
<evidence type="ECO:0000313" key="1">
    <source>
        <dbReference type="EMBL" id="KAK9798180.1"/>
    </source>
</evidence>
<sequence length="76" mass="8245">MADGLDHIGSDQNNPACMRLDELPDASLRQSLAPLSAFYPLASLAGSRVFLSRHQVAGCRGQSQLPLLLQYLCFQA</sequence>
<dbReference type="AlphaFoldDB" id="A0AAW1NW23"/>
<proteinExistence type="predicted"/>
<reference evidence="1 2" key="1">
    <citation type="journal article" date="2024" name="Nat. Commun.">
        <title>Phylogenomics reveals the evolutionary origins of lichenization in chlorophyte algae.</title>
        <authorList>
            <person name="Puginier C."/>
            <person name="Libourel C."/>
            <person name="Otte J."/>
            <person name="Skaloud P."/>
            <person name="Haon M."/>
            <person name="Grisel S."/>
            <person name="Petersen M."/>
            <person name="Berrin J.G."/>
            <person name="Delaux P.M."/>
            <person name="Dal Grande F."/>
            <person name="Keller J."/>
        </authorList>
    </citation>
    <scope>NUCLEOTIDE SEQUENCE [LARGE SCALE GENOMIC DNA]</scope>
    <source>
        <strain evidence="1 2">SAG 2036</strain>
    </source>
</reference>
<comment type="caution">
    <text evidence="1">The sequence shown here is derived from an EMBL/GenBank/DDBJ whole genome shotgun (WGS) entry which is preliminary data.</text>
</comment>
<dbReference type="Proteomes" id="UP001465755">
    <property type="component" value="Unassembled WGS sequence"/>
</dbReference>
<accession>A0AAW1NW23</accession>